<organism evidence="1 2">
    <name type="scientific">Litchfieldella qijiaojingensis</name>
    <dbReference type="NCBI Taxonomy" id="980347"/>
    <lineage>
        <taxon>Bacteria</taxon>
        <taxon>Pseudomonadati</taxon>
        <taxon>Pseudomonadota</taxon>
        <taxon>Gammaproteobacteria</taxon>
        <taxon>Oceanospirillales</taxon>
        <taxon>Halomonadaceae</taxon>
        <taxon>Litchfieldella</taxon>
    </lineage>
</organism>
<reference evidence="2" key="1">
    <citation type="journal article" date="2019" name="Int. J. Syst. Evol. Microbiol.">
        <title>The Global Catalogue of Microorganisms (GCM) 10K type strain sequencing project: providing services to taxonomists for standard genome sequencing and annotation.</title>
        <authorList>
            <consortium name="The Broad Institute Genomics Platform"/>
            <consortium name="The Broad Institute Genome Sequencing Center for Infectious Disease"/>
            <person name="Wu L."/>
            <person name="Ma J."/>
        </authorList>
    </citation>
    <scope>NUCLEOTIDE SEQUENCE [LARGE SCALE GENOMIC DNA]</scope>
    <source>
        <strain evidence="2">KCTC 22228</strain>
    </source>
</reference>
<keyword evidence="2" id="KW-1185">Reference proteome</keyword>
<dbReference type="RefSeq" id="WP_189472310.1">
    <property type="nucleotide sequence ID" value="NZ_BMXS01000030.1"/>
</dbReference>
<proteinExistence type="predicted"/>
<evidence type="ECO:0000313" key="1">
    <source>
        <dbReference type="EMBL" id="GGY08139.1"/>
    </source>
</evidence>
<dbReference type="EMBL" id="BMXS01000030">
    <property type="protein sequence ID" value="GGY08139.1"/>
    <property type="molecule type" value="Genomic_DNA"/>
</dbReference>
<evidence type="ECO:0000313" key="2">
    <source>
        <dbReference type="Proteomes" id="UP000653056"/>
    </source>
</evidence>
<dbReference type="SUPFAM" id="SSF55486">
    <property type="entry name" value="Metalloproteases ('zincins'), catalytic domain"/>
    <property type="match status" value="1"/>
</dbReference>
<gene>
    <name evidence="1" type="ORF">GCM10007160_39380</name>
</gene>
<accession>A0ABQ2Z886</accession>
<name>A0ABQ2Z886_9GAMM</name>
<comment type="caution">
    <text evidence="1">The sequence shown here is derived from an EMBL/GenBank/DDBJ whole genome shotgun (WGS) entry which is preliminary data.</text>
</comment>
<protein>
    <submittedName>
        <fullName evidence="1">Uncharacterized protein</fullName>
    </submittedName>
</protein>
<dbReference type="Gene3D" id="1.10.1370.30">
    <property type="match status" value="1"/>
</dbReference>
<sequence length="385" mass="43252">MYTCVDWLALHGLSASQVQGAIYACYTEDLEIPPPSHSLFHSRVAVADQAHLVGALKSQCECYNDIIIPALVVAFANKSEIEHLLFNNVEHQSLNSRDVIPHTVDKGLGNSPTILMNWSGRVEDLMCLAHETAHALQILLSNHETMPPVGRETCAFIGELLLLDYVKVHLPNLHPALVDVWYSENDFYLGSCVDALEDSLNHTDISYHYYKNYPLARLAAMQMYCSGQKDWLFTFLSSGRDAMAYLPIDALAKSAGDIKNSFPPLSQSNAELSAVDAYRSLGVMALLDISYGQNEFKAYIDDYYLELLKHLENRTAFIALDNERKPVGYATWIRLDVANNVTLTRQTALLGKRFNLQRALEKHVSMMEGVKVSYTRNASQEMLVW</sequence>
<dbReference type="Proteomes" id="UP000653056">
    <property type="component" value="Unassembled WGS sequence"/>
</dbReference>